<sequence>MHLAAELDWSLRVAFFDQSRCISMRHVLFAVAEQVGLDMRQFANDFDSGITKARVLREAQEGWEELRVEASPTLVLPNGKQYSYRALGLPRAILDPKRHYRLVEIHLAPAREQHAWTSTTTSFGRLCKPRNNIFTPRF</sequence>
<name>D6U417_KTERA</name>
<dbReference type="Proteomes" id="UP000004508">
    <property type="component" value="Unassembled WGS sequence"/>
</dbReference>
<evidence type="ECO:0000313" key="1">
    <source>
        <dbReference type="EMBL" id="EFH81255.1"/>
    </source>
</evidence>
<dbReference type="SUPFAM" id="SSF52833">
    <property type="entry name" value="Thioredoxin-like"/>
    <property type="match status" value="1"/>
</dbReference>
<evidence type="ECO:0000313" key="2">
    <source>
        <dbReference type="Proteomes" id="UP000004508"/>
    </source>
</evidence>
<dbReference type="eggNOG" id="COG2761">
    <property type="taxonomic scope" value="Bacteria"/>
</dbReference>
<dbReference type="Gene3D" id="3.40.30.10">
    <property type="entry name" value="Glutaredoxin"/>
    <property type="match status" value="1"/>
</dbReference>
<organism evidence="1 2">
    <name type="scientific">Ktedonobacter racemifer DSM 44963</name>
    <dbReference type="NCBI Taxonomy" id="485913"/>
    <lineage>
        <taxon>Bacteria</taxon>
        <taxon>Bacillati</taxon>
        <taxon>Chloroflexota</taxon>
        <taxon>Ktedonobacteria</taxon>
        <taxon>Ktedonobacterales</taxon>
        <taxon>Ktedonobacteraceae</taxon>
        <taxon>Ktedonobacter</taxon>
    </lineage>
</organism>
<evidence type="ECO:0008006" key="3">
    <source>
        <dbReference type="Google" id="ProtNLM"/>
    </source>
</evidence>
<reference evidence="1 2" key="1">
    <citation type="journal article" date="2011" name="Stand. Genomic Sci.">
        <title>Non-contiguous finished genome sequence and contextual data of the filamentous soil bacterium Ktedonobacter racemifer type strain (SOSP1-21).</title>
        <authorList>
            <person name="Chang Y.J."/>
            <person name="Land M."/>
            <person name="Hauser L."/>
            <person name="Chertkov O."/>
            <person name="Del Rio T.G."/>
            <person name="Nolan M."/>
            <person name="Copeland A."/>
            <person name="Tice H."/>
            <person name="Cheng J.F."/>
            <person name="Lucas S."/>
            <person name="Han C."/>
            <person name="Goodwin L."/>
            <person name="Pitluck S."/>
            <person name="Ivanova N."/>
            <person name="Ovchinikova G."/>
            <person name="Pati A."/>
            <person name="Chen A."/>
            <person name="Palaniappan K."/>
            <person name="Mavromatis K."/>
            <person name="Liolios K."/>
            <person name="Brettin T."/>
            <person name="Fiebig A."/>
            <person name="Rohde M."/>
            <person name="Abt B."/>
            <person name="Goker M."/>
            <person name="Detter J.C."/>
            <person name="Woyke T."/>
            <person name="Bristow J."/>
            <person name="Eisen J.A."/>
            <person name="Markowitz V."/>
            <person name="Hugenholtz P."/>
            <person name="Kyrpides N.C."/>
            <person name="Klenk H.P."/>
            <person name="Lapidus A."/>
        </authorList>
    </citation>
    <scope>NUCLEOTIDE SEQUENCE [LARGE SCALE GENOMIC DNA]</scope>
    <source>
        <strain evidence="2">DSM 44963</strain>
    </source>
</reference>
<comment type="caution">
    <text evidence="1">The sequence shown here is derived from an EMBL/GenBank/DDBJ whole genome shotgun (WGS) entry which is preliminary data.</text>
</comment>
<proteinExistence type="predicted"/>
<accession>D6U417</accession>
<dbReference type="AlphaFoldDB" id="D6U417"/>
<dbReference type="InParanoid" id="D6U417"/>
<dbReference type="STRING" id="485913.Krac_1961"/>
<gene>
    <name evidence="1" type="ORF">Krac_1961</name>
</gene>
<dbReference type="EMBL" id="ADVG01000004">
    <property type="protein sequence ID" value="EFH81255.1"/>
    <property type="molecule type" value="Genomic_DNA"/>
</dbReference>
<dbReference type="Pfam" id="PF13743">
    <property type="entry name" value="Thioredoxin_5"/>
    <property type="match status" value="1"/>
</dbReference>
<dbReference type="InterPro" id="IPR036249">
    <property type="entry name" value="Thioredoxin-like_sf"/>
</dbReference>
<protein>
    <recommendedName>
        <fullName evidence="3">Thioredoxin-like fold domain-containing protein</fullName>
    </recommendedName>
</protein>
<keyword evidence="2" id="KW-1185">Reference proteome</keyword>